<dbReference type="EMBL" id="LFJJ01000170">
    <property type="protein sequence ID" value="KND58825.1"/>
    <property type="molecule type" value="Genomic_DNA"/>
</dbReference>
<dbReference type="Proteomes" id="UP000036959">
    <property type="component" value="Unassembled WGS sequence"/>
</dbReference>
<reference evidence="3" key="1">
    <citation type="submission" date="2015-06" db="EMBL/GenBank/DDBJ databases">
        <title>Comparative genomics of Burkholderia leaf nodule symbionts.</title>
        <authorList>
            <person name="Carlier A."/>
            <person name="Eberl L."/>
            <person name="Pinto-Carbo M."/>
        </authorList>
    </citation>
    <scope>NUCLEOTIDE SEQUENCE [LARGE SCALE GENOMIC DNA]</scope>
    <source>
        <strain evidence="3">UZHbot4</strain>
    </source>
</reference>
<dbReference type="InterPro" id="IPR040542">
    <property type="entry name" value="HMW1_D2"/>
</dbReference>
<feature type="domain" description="HMW1" evidence="1">
    <location>
        <begin position="78"/>
        <end position="162"/>
    </location>
</feature>
<proteinExistence type="predicted"/>
<dbReference type="AlphaFoldDB" id="A0A0L0M947"/>
<gene>
    <name evidence="2" type="ORF">BVER_02780</name>
</gene>
<organism evidence="2 3">
    <name type="scientific">Candidatus Burkholderia verschuerenii</name>
    <dbReference type="NCBI Taxonomy" id="242163"/>
    <lineage>
        <taxon>Bacteria</taxon>
        <taxon>Pseudomonadati</taxon>
        <taxon>Pseudomonadota</taxon>
        <taxon>Betaproteobacteria</taxon>
        <taxon>Burkholderiales</taxon>
        <taxon>Burkholderiaceae</taxon>
        <taxon>Burkholderia</taxon>
    </lineage>
</organism>
<evidence type="ECO:0000313" key="2">
    <source>
        <dbReference type="EMBL" id="KND58825.1"/>
    </source>
</evidence>
<keyword evidence="3" id="KW-1185">Reference proteome</keyword>
<accession>A0A0L0M947</accession>
<evidence type="ECO:0000259" key="1">
    <source>
        <dbReference type="Pfam" id="PF18254"/>
    </source>
</evidence>
<name>A0A0L0M947_9BURK</name>
<dbReference type="Pfam" id="PF18254">
    <property type="entry name" value="HMw1_D2"/>
    <property type="match status" value="1"/>
</dbReference>
<dbReference type="PATRIC" id="fig|242163.4.peg.1994"/>
<protein>
    <submittedName>
        <fullName evidence="2">Putative accessory processing protein</fullName>
    </submittedName>
</protein>
<sequence>MLGDPRFTLTDVRWHRLLPLRPLIRNVLAIDPSQSADRVLEKWLTLGEPASSAPPDVARRIAFLYHPTSRTTLNFALLWQMDRPAAASLGLASCGTSYSGSPATNARRIALLEWLPSVLNDVPGILEVDLEGLLMSYMYCSYAPTDRRHDIKRNVNTLVRRKLANLGFGDPR</sequence>
<evidence type="ECO:0000313" key="3">
    <source>
        <dbReference type="Proteomes" id="UP000036959"/>
    </source>
</evidence>
<comment type="caution">
    <text evidence="2">The sequence shown here is derived from an EMBL/GenBank/DDBJ whole genome shotgun (WGS) entry which is preliminary data.</text>
</comment>